<gene>
    <name evidence="3" type="ORF">PFY00_10460</name>
</gene>
<dbReference type="InterPro" id="IPR004564">
    <property type="entry name" value="OM_lipoprot_carrier_LolA-like"/>
</dbReference>
<dbReference type="Proteomes" id="UP001210720">
    <property type="component" value="Unassembled WGS sequence"/>
</dbReference>
<dbReference type="PANTHER" id="PTHR35869:SF1">
    <property type="entry name" value="OUTER-MEMBRANE LIPOPROTEIN CARRIER PROTEIN"/>
    <property type="match status" value="1"/>
</dbReference>
<keyword evidence="3" id="KW-0449">Lipoprotein</keyword>
<feature type="signal peptide" evidence="2">
    <location>
        <begin position="1"/>
        <end position="20"/>
    </location>
</feature>
<protein>
    <submittedName>
        <fullName evidence="3">Outer membrane lipoprotein carrier protein LolA</fullName>
    </submittedName>
</protein>
<accession>A0ABT4XT61</accession>
<dbReference type="SUPFAM" id="SSF89392">
    <property type="entry name" value="Prokaryotic lipoproteins and lipoprotein localization factors"/>
    <property type="match status" value="1"/>
</dbReference>
<proteinExistence type="predicted"/>
<keyword evidence="1 2" id="KW-0732">Signal</keyword>
<keyword evidence="4" id="KW-1185">Reference proteome</keyword>
<comment type="caution">
    <text evidence="3">The sequence shown here is derived from an EMBL/GenBank/DDBJ whole genome shotgun (WGS) entry which is preliminary data.</text>
</comment>
<sequence>MLRMLITAATLVTLALPAQAQKLSLGEISRYLNSIQTAQGTFTQINGDGTISTGTISIKRPGKVRFDYNPPERALVLATAGSVYILDRKFGGQPDSYPLNQTPLSIILARNVNLSQAGMVHGHSFDGTATVVTAQDPKRPEYGSIQLKFTGKPAELRQWIIKDGNGGSTTVVLGGLEKKTLPNRLFQIEPELEKLR</sequence>
<dbReference type="InterPro" id="IPR029046">
    <property type="entry name" value="LolA/LolB/LppX"/>
</dbReference>
<evidence type="ECO:0000256" key="2">
    <source>
        <dbReference type="SAM" id="SignalP"/>
    </source>
</evidence>
<evidence type="ECO:0000313" key="3">
    <source>
        <dbReference type="EMBL" id="MDA7425151.1"/>
    </source>
</evidence>
<feature type="chain" id="PRO_5046822210" evidence="2">
    <location>
        <begin position="21"/>
        <end position="196"/>
    </location>
</feature>
<name>A0ABT4XT61_9RHOB</name>
<dbReference type="EMBL" id="JAQIOY010000003">
    <property type="protein sequence ID" value="MDA7425151.1"/>
    <property type="molecule type" value="Genomic_DNA"/>
</dbReference>
<evidence type="ECO:0000256" key="1">
    <source>
        <dbReference type="ARBA" id="ARBA00022729"/>
    </source>
</evidence>
<dbReference type="CDD" id="cd16325">
    <property type="entry name" value="LolA"/>
    <property type="match status" value="1"/>
</dbReference>
<organism evidence="3 4">
    <name type="scientific">Thalassococcus lentus</name>
    <dbReference type="NCBI Taxonomy" id="1210524"/>
    <lineage>
        <taxon>Bacteria</taxon>
        <taxon>Pseudomonadati</taxon>
        <taxon>Pseudomonadota</taxon>
        <taxon>Alphaproteobacteria</taxon>
        <taxon>Rhodobacterales</taxon>
        <taxon>Roseobacteraceae</taxon>
        <taxon>Thalassococcus</taxon>
    </lineage>
</organism>
<reference evidence="3 4" key="1">
    <citation type="submission" date="2023-01" db="EMBL/GenBank/DDBJ databases">
        <title>Thalassococcus onchidii sp. nov., isolated from a marine invertebrate from the South China Sea.</title>
        <authorList>
            <person name="Xu S."/>
            <person name="Liu Z."/>
            <person name="Xu Y."/>
        </authorList>
    </citation>
    <scope>NUCLEOTIDE SEQUENCE [LARGE SCALE GENOMIC DNA]</scope>
    <source>
        <strain evidence="3 4">KCTC 32084</strain>
    </source>
</reference>
<dbReference type="PANTHER" id="PTHR35869">
    <property type="entry name" value="OUTER-MEMBRANE LIPOPROTEIN CARRIER PROTEIN"/>
    <property type="match status" value="1"/>
</dbReference>
<dbReference type="Gene3D" id="2.50.20.10">
    <property type="entry name" value="Lipoprotein localisation LolA/LolB/LppX"/>
    <property type="match status" value="1"/>
</dbReference>
<dbReference type="Pfam" id="PF03548">
    <property type="entry name" value="LolA"/>
    <property type="match status" value="1"/>
</dbReference>
<dbReference type="RefSeq" id="WP_271432501.1">
    <property type="nucleotide sequence ID" value="NZ_JAQIOY010000003.1"/>
</dbReference>
<evidence type="ECO:0000313" key="4">
    <source>
        <dbReference type="Proteomes" id="UP001210720"/>
    </source>
</evidence>